<dbReference type="Proteomes" id="UP000011778">
    <property type="component" value="Unassembled WGS sequence"/>
</dbReference>
<comment type="caution">
    <text evidence="1">The sequence shown here is derived from an EMBL/GenBank/DDBJ whole genome shotgun (WGS) entry which is preliminary data.</text>
</comment>
<sequence length="83" mass="9560">MYISLNQAPDVFGKIWWRGNGGEYNGGDISGEIEANDWKKILSIIERSEHGTNLIPIKKVIKDRIYSCLRFAESEKTNLFLDR</sequence>
<organism evidence="1 2">
    <name type="scientific">Leptospira interrogans serovar Copenhageni str. LT2050</name>
    <dbReference type="NCBI Taxonomy" id="1001598"/>
    <lineage>
        <taxon>Bacteria</taxon>
        <taxon>Pseudomonadati</taxon>
        <taxon>Spirochaetota</taxon>
        <taxon>Spirochaetia</taxon>
        <taxon>Leptospirales</taxon>
        <taxon>Leptospiraceae</taxon>
        <taxon>Leptospira</taxon>
    </lineage>
</organism>
<evidence type="ECO:0000313" key="1">
    <source>
        <dbReference type="EMBL" id="EMG22332.1"/>
    </source>
</evidence>
<dbReference type="EMBL" id="AFMD02000224">
    <property type="protein sequence ID" value="EMG22332.1"/>
    <property type="molecule type" value="Genomic_DNA"/>
</dbReference>
<protein>
    <submittedName>
        <fullName evidence="1">Uncharacterized protein</fullName>
    </submittedName>
</protein>
<evidence type="ECO:0000313" key="2">
    <source>
        <dbReference type="Proteomes" id="UP000011778"/>
    </source>
</evidence>
<name>M3INY4_LEPIT</name>
<gene>
    <name evidence="1" type="ORF">LEP1GSC150_1414</name>
</gene>
<proteinExistence type="predicted"/>
<accession>M3INY4</accession>
<reference evidence="1 2" key="1">
    <citation type="submission" date="2013-02" db="EMBL/GenBank/DDBJ databases">
        <authorList>
            <person name="Harkins D.M."/>
            <person name="Durkin A.S."/>
            <person name="Brinkac L.M."/>
            <person name="Haft D.H."/>
            <person name="Selengut J.D."/>
            <person name="Sanka R."/>
            <person name="DePew J."/>
            <person name="Purushe J."/>
            <person name="Tulsiani S.M."/>
            <person name="Graham G.C."/>
            <person name="Burns M.-A."/>
            <person name="Dohnt M.F."/>
            <person name="Smythe L.D."/>
            <person name="McKay D.B."/>
            <person name="Craig S.B."/>
            <person name="Vinetz J.M."/>
            <person name="Sutton G.G."/>
            <person name="Nierman W.C."/>
            <person name="Fouts D.E."/>
        </authorList>
    </citation>
    <scope>NUCLEOTIDE SEQUENCE [LARGE SCALE GENOMIC DNA]</scope>
    <source>
        <strain evidence="1 2">LT2050</strain>
    </source>
</reference>
<dbReference type="AlphaFoldDB" id="M3INY4"/>